<dbReference type="InterPro" id="IPR003765">
    <property type="entry name" value="NO3_reductase_chaperone_NarJ"/>
</dbReference>
<dbReference type="GO" id="GO:0051131">
    <property type="term" value="P:chaperone-mediated protein complex assembly"/>
    <property type="evidence" value="ECO:0007669"/>
    <property type="project" value="InterPro"/>
</dbReference>
<dbReference type="GO" id="GO:0042128">
    <property type="term" value="P:nitrate assimilation"/>
    <property type="evidence" value="ECO:0007669"/>
    <property type="project" value="UniProtKB-KW"/>
</dbReference>
<dbReference type="Gene3D" id="1.10.3480.10">
    <property type="entry name" value="TorD-like"/>
    <property type="match status" value="1"/>
</dbReference>
<evidence type="ECO:0000313" key="3">
    <source>
        <dbReference type="Proteomes" id="UP001301140"/>
    </source>
</evidence>
<sequence>MARTFKALSALLSYPTAELCGAAGELRTALRGEALVPSRRLALLDRLLDELAARDLYDLQERYTLLFDRSRSLSLHLFEHIHGESRDRGQAMVDLARHYESRGFVIAASELPDFLPLFLEFLSLLPEGEARALLAEPAEVLRTLEERLRRRRSIYAGVFLALLDLAGEVPAAGARMAPADEVDPEDLAALDAEWEETAVTFGPGDPMADSCGRTRLATRLRAAVRSVADRAGH</sequence>
<dbReference type="Proteomes" id="UP001301140">
    <property type="component" value="Unassembled WGS sequence"/>
</dbReference>
<dbReference type="PANTHER" id="PTHR43680">
    <property type="entry name" value="NITRATE REDUCTASE MOLYBDENUM COFACTOR ASSEMBLY CHAPERONE"/>
    <property type="match status" value="1"/>
</dbReference>
<comment type="caution">
    <text evidence="2">The sequence shown here is derived from an EMBL/GenBank/DDBJ whole genome shotgun (WGS) entry which is preliminary data.</text>
</comment>
<keyword evidence="3" id="KW-1185">Reference proteome</keyword>
<dbReference type="InterPro" id="IPR020945">
    <property type="entry name" value="DMSO/NO3_reduct_chaperone"/>
</dbReference>
<reference evidence="2 3" key="1">
    <citation type="submission" date="2023-03" db="EMBL/GenBank/DDBJ databases">
        <title>YIM 152171 draft genome.</title>
        <authorList>
            <person name="Yang Z."/>
        </authorList>
    </citation>
    <scope>NUCLEOTIDE SEQUENCE [LARGE SCALE GENOMIC DNA]</scope>
    <source>
        <strain evidence="2 3">YIM 152171</strain>
    </source>
</reference>
<name>A0AAP3XSR3_9PROT</name>
<dbReference type="GO" id="GO:0016530">
    <property type="term" value="F:metallochaperone activity"/>
    <property type="evidence" value="ECO:0007669"/>
    <property type="project" value="TreeGrafter"/>
</dbReference>
<dbReference type="SUPFAM" id="SSF89155">
    <property type="entry name" value="TorD-like"/>
    <property type="match status" value="1"/>
</dbReference>
<accession>A0AAP3XSR3</accession>
<dbReference type="NCBIfam" id="TIGR00684">
    <property type="entry name" value="narJ"/>
    <property type="match status" value="1"/>
</dbReference>
<dbReference type="GO" id="GO:0051082">
    <property type="term" value="F:unfolded protein binding"/>
    <property type="evidence" value="ECO:0007669"/>
    <property type="project" value="InterPro"/>
</dbReference>
<proteinExistence type="predicted"/>
<dbReference type="AlphaFoldDB" id="A0AAP3XSR3"/>
<evidence type="ECO:0000313" key="2">
    <source>
        <dbReference type="EMBL" id="MDF1587042.1"/>
    </source>
</evidence>
<keyword evidence="1" id="KW-0534">Nitrate assimilation</keyword>
<dbReference type="PANTHER" id="PTHR43680:SF2">
    <property type="entry name" value="NITRATE REDUCTASE MOLYBDENUM COFACTOR ASSEMBLY CHAPERONE NARJ"/>
    <property type="match status" value="1"/>
</dbReference>
<protein>
    <submittedName>
        <fullName evidence="2">Nitrate reductase molybdenum cofactor assembly chaperone</fullName>
    </submittedName>
</protein>
<dbReference type="Pfam" id="PF02613">
    <property type="entry name" value="Nitrate_red_del"/>
    <property type="match status" value="1"/>
</dbReference>
<dbReference type="InterPro" id="IPR036411">
    <property type="entry name" value="TorD-like_sf"/>
</dbReference>
<dbReference type="RefSeq" id="WP_327789465.1">
    <property type="nucleotide sequence ID" value="NZ_JARGEQ010000104.1"/>
</dbReference>
<organism evidence="2 3">
    <name type="scientific">Marinimicrococcus flavescens</name>
    <dbReference type="NCBI Taxonomy" id="3031815"/>
    <lineage>
        <taxon>Bacteria</taxon>
        <taxon>Pseudomonadati</taxon>
        <taxon>Pseudomonadota</taxon>
        <taxon>Alphaproteobacteria</taxon>
        <taxon>Geminicoccales</taxon>
        <taxon>Geminicoccaceae</taxon>
        <taxon>Marinimicrococcus</taxon>
    </lineage>
</organism>
<evidence type="ECO:0000256" key="1">
    <source>
        <dbReference type="ARBA" id="ARBA00023063"/>
    </source>
</evidence>
<gene>
    <name evidence="2" type="primary">narJ</name>
    <name evidence="2" type="ORF">PZ740_11695</name>
</gene>
<dbReference type="EMBL" id="JARGEQ010000104">
    <property type="protein sequence ID" value="MDF1587042.1"/>
    <property type="molecule type" value="Genomic_DNA"/>
</dbReference>